<comment type="pathway">
    <text evidence="1 7">Metabolic intermediate biosynthesis; chorismate biosynthesis; chorismate from D-erythrose 4-phosphate and phosphoenolpyruvate: step 6/7.</text>
</comment>
<sequence length="475" mass="49957">MEIFRYSGPEFDLYGDGVGDPASAEPGYWSAPRAEAPLASRVEIPGSKSLTNREIVAAALADAPTTLHAPLHARDTQLMLDAVAELGTGVESRPAVRGGANDLVITPADELTGGVSIECGLAGTVMRFVPPIAALAVGPVTFDGDDAARVRPMTGTIQGLRDLGVKVRDDGRGRLPFLVQGTGEVHGGDLEIDASATSQFVSGLLLAAPRFTNGLTLRHTGATLPSLPHIEMTLEVLRTRGVDASTVDERTWRVEPGPIAGGERTVEPDLSNAAPFLIAAVIAGGEVRIPNWPSTTTQVGDMLRELLPRFGAEISFDDGDLVCRVERGIVAGNRPQGLDLDLSRGGELAPNIAGLLALCDGESRLMGIGHLRGHETDRLAALAAELTRVGAEVDETEDGLRIRPGALRPALWQCYGDHRMATTGALIGLAVDGIQLDDVATTTKTLPDFPGMWRTLLTGDPGDTSVGVDDLLEFS</sequence>
<dbReference type="Proteomes" id="UP001597492">
    <property type="component" value="Unassembled WGS sequence"/>
</dbReference>
<dbReference type="GO" id="GO:0003866">
    <property type="term" value="F:3-phosphoshikimate 1-carboxyvinyltransferase activity"/>
    <property type="evidence" value="ECO:0007669"/>
    <property type="project" value="UniProtKB-EC"/>
</dbReference>
<keyword evidence="3 7" id="KW-0028">Amino-acid biosynthesis</keyword>
<feature type="binding site" evidence="7">
    <location>
        <position position="378"/>
    </location>
    <ligand>
        <name>phosphoenolpyruvate</name>
        <dbReference type="ChEBI" id="CHEBI:58702"/>
    </ligand>
</feature>
<feature type="binding site" evidence="7">
    <location>
        <position position="198"/>
    </location>
    <ligand>
        <name>3-phosphoshikimate</name>
        <dbReference type="ChEBI" id="CHEBI:145989"/>
    </ligand>
</feature>
<feature type="binding site" evidence="7">
    <location>
        <position position="199"/>
    </location>
    <ligand>
        <name>phosphoenolpyruvate</name>
        <dbReference type="ChEBI" id="CHEBI:58702"/>
    </ligand>
</feature>
<keyword evidence="10" id="KW-1185">Reference proteome</keyword>
<dbReference type="Gene3D" id="3.65.10.10">
    <property type="entry name" value="Enolpyruvate transferase domain"/>
    <property type="match status" value="2"/>
</dbReference>
<feature type="binding site" evidence="7">
    <location>
        <position position="53"/>
    </location>
    <ligand>
        <name>3-phosphoshikimate</name>
        <dbReference type="ChEBI" id="CHEBI:145989"/>
    </ligand>
</feature>
<evidence type="ECO:0000259" key="8">
    <source>
        <dbReference type="Pfam" id="PF00275"/>
    </source>
</evidence>
<comment type="subcellular location">
    <subcellularLocation>
        <location evidence="7">Cytoplasm</location>
    </subcellularLocation>
</comment>
<feature type="binding site" evidence="7">
    <location>
        <position position="374"/>
    </location>
    <ligand>
        <name>3-phosphoshikimate</name>
        <dbReference type="ChEBI" id="CHEBI:145989"/>
    </ligand>
</feature>
<feature type="binding site" evidence="7">
    <location>
        <position position="48"/>
    </location>
    <ligand>
        <name>3-phosphoshikimate</name>
        <dbReference type="ChEBI" id="CHEBI:145989"/>
    </ligand>
</feature>
<comment type="similarity">
    <text evidence="2 7">Belongs to the EPSP synthase family.</text>
</comment>
<feature type="binding site" evidence="7">
    <location>
        <position position="48"/>
    </location>
    <ligand>
        <name>phosphoenolpyruvate</name>
        <dbReference type="ChEBI" id="CHEBI:58702"/>
    </ligand>
</feature>
<dbReference type="PROSITE" id="PS00885">
    <property type="entry name" value="EPSP_SYNTHASE_2"/>
    <property type="match status" value="1"/>
</dbReference>
<dbReference type="SUPFAM" id="SSF55205">
    <property type="entry name" value="EPT/RTPC-like"/>
    <property type="match status" value="1"/>
</dbReference>
<evidence type="ECO:0000256" key="3">
    <source>
        <dbReference type="ARBA" id="ARBA00022605"/>
    </source>
</evidence>
<feature type="binding site" evidence="7">
    <location>
        <position position="226"/>
    </location>
    <ligand>
        <name>3-phosphoshikimate</name>
        <dbReference type="ChEBI" id="CHEBI:145989"/>
    </ligand>
</feature>
<feature type="binding site" evidence="7">
    <location>
        <position position="347"/>
    </location>
    <ligand>
        <name>3-phosphoshikimate</name>
        <dbReference type="ChEBI" id="CHEBI:145989"/>
    </ligand>
</feature>
<dbReference type="InterPro" id="IPR023193">
    <property type="entry name" value="EPSP_synthase_CS"/>
</dbReference>
<evidence type="ECO:0000313" key="9">
    <source>
        <dbReference type="EMBL" id="MFD2758481.1"/>
    </source>
</evidence>
<comment type="subunit">
    <text evidence="7">Monomer.</text>
</comment>
<comment type="catalytic activity">
    <reaction evidence="6">
        <text>3-phosphoshikimate + phosphoenolpyruvate = 5-O-(1-carboxyvinyl)-3-phosphoshikimate + phosphate</text>
        <dbReference type="Rhea" id="RHEA:21256"/>
        <dbReference type="ChEBI" id="CHEBI:43474"/>
        <dbReference type="ChEBI" id="CHEBI:57701"/>
        <dbReference type="ChEBI" id="CHEBI:58702"/>
        <dbReference type="ChEBI" id="CHEBI:145989"/>
        <dbReference type="EC" id="2.5.1.19"/>
    </reaction>
    <physiologicalReaction direction="left-to-right" evidence="6">
        <dbReference type="Rhea" id="RHEA:21257"/>
    </physiologicalReaction>
</comment>
<feature type="binding site" evidence="7">
    <location>
        <position position="49"/>
    </location>
    <ligand>
        <name>3-phosphoshikimate</name>
        <dbReference type="ChEBI" id="CHEBI:145989"/>
    </ligand>
</feature>
<dbReference type="NCBIfam" id="TIGR01356">
    <property type="entry name" value="aroA"/>
    <property type="match status" value="1"/>
</dbReference>
<keyword evidence="4 7" id="KW-0808">Transferase</keyword>
<keyword evidence="5 7" id="KW-0057">Aromatic amino acid biosynthesis</keyword>
<comment type="function">
    <text evidence="7">Catalyzes the transfer of the enolpyruvyl moiety of phosphoenolpyruvate (PEP) to the 5-hydroxyl of shikimate-3-phosphate (S3P) to produce enolpyruvyl shikimate-3-phosphate and inorganic phosphate.</text>
</comment>
<dbReference type="Pfam" id="PF00275">
    <property type="entry name" value="EPSP_synthase"/>
    <property type="match status" value="1"/>
</dbReference>
<feature type="binding site" evidence="7">
    <location>
        <position position="151"/>
    </location>
    <ligand>
        <name>phosphoenolpyruvate</name>
        <dbReference type="ChEBI" id="CHEBI:58702"/>
    </ligand>
</feature>
<dbReference type="HAMAP" id="MF_00210">
    <property type="entry name" value="EPSP_synth"/>
    <property type="match status" value="1"/>
</dbReference>
<dbReference type="PANTHER" id="PTHR21090:SF5">
    <property type="entry name" value="PENTAFUNCTIONAL AROM POLYPEPTIDE"/>
    <property type="match status" value="1"/>
</dbReference>
<keyword evidence="7" id="KW-0963">Cytoplasm</keyword>
<feature type="domain" description="Enolpyruvate transferase" evidence="8">
    <location>
        <begin position="34"/>
        <end position="451"/>
    </location>
</feature>
<evidence type="ECO:0000256" key="1">
    <source>
        <dbReference type="ARBA" id="ARBA00004811"/>
    </source>
</evidence>
<name>A0ABW5UZ89_9MICO</name>
<dbReference type="EMBL" id="JBHUNE010000006">
    <property type="protein sequence ID" value="MFD2758481.1"/>
    <property type="molecule type" value="Genomic_DNA"/>
</dbReference>
<evidence type="ECO:0000256" key="5">
    <source>
        <dbReference type="ARBA" id="ARBA00023141"/>
    </source>
</evidence>
<dbReference type="RefSeq" id="WP_019617777.1">
    <property type="nucleotide sequence ID" value="NZ_JBHUNE010000006.1"/>
</dbReference>
<dbReference type="InterPro" id="IPR001986">
    <property type="entry name" value="Enolpyruvate_Tfrase_dom"/>
</dbReference>
<feature type="binding site" evidence="7">
    <location>
        <position position="199"/>
    </location>
    <ligand>
        <name>3-phosphoshikimate</name>
        <dbReference type="ChEBI" id="CHEBI:145989"/>
    </ligand>
</feature>
<evidence type="ECO:0000313" key="10">
    <source>
        <dbReference type="Proteomes" id="UP001597492"/>
    </source>
</evidence>
<comment type="caution">
    <text evidence="7">Lacks conserved residue(s) required for the propagation of feature annotation.</text>
</comment>
<evidence type="ECO:0000256" key="4">
    <source>
        <dbReference type="ARBA" id="ARBA00022679"/>
    </source>
</evidence>
<dbReference type="PANTHER" id="PTHR21090">
    <property type="entry name" value="AROM/DEHYDROQUINATE SYNTHASE"/>
    <property type="match status" value="1"/>
</dbReference>
<feature type="binding site" evidence="7">
    <location>
        <position position="123"/>
    </location>
    <ligand>
        <name>phosphoenolpyruvate</name>
        <dbReference type="ChEBI" id="CHEBI:58702"/>
    </ligand>
</feature>
<feature type="active site" description="Proton acceptor" evidence="7">
    <location>
        <position position="347"/>
    </location>
</feature>
<dbReference type="CDD" id="cd01556">
    <property type="entry name" value="EPSP_synthase"/>
    <property type="match status" value="1"/>
</dbReference>
<organism evidence="9 10">
    <name type="scientific">Gulosibacter faecalis</name>
    <dbReference type="NCBI Taxonomy" id="272240"/>
    <lineage>
        <taxon>Bacteria</taxon>
        <taxon>Bacillati</taxon>
        <taxon>Actinomycetota</taxon>
        <taxon>Actinomycetes</taxon>
        <taxon>Micrococcales</taxon>
        <taxon>Microbacteriaceae</taxon>
        <taxon>Gulosibacter</taxon>
    </lineage>
</organism>
<proteinExistence type="inferred from homology"/>
<dbReference type="InterPro" id="IPR006264">
    <property type="entry name" value="EPSP_synthase"/>
</dbReference>
<feature type="binding site" evidence="7">
    <location>
        <position position="444"/>
    </location>
    <ligand>
        <name>phosphoenolpyruvate</name>
        <dbReference type="ChEBI" id="CHEBI:58702"/>
    </ligand>
</feature>
<dbReference type="InterPro" id="IPR013792">
    <property type="entry name" value="RNA3'P_cycl/enolpyr_Trfase_a/b"/>
</dbReference>
<protein>
    <recommendedName>
        <fullName evidence="7">3-phosphoshikimate 1-carboxyvinyltransferase</fullName>
        <ecNumber evidence="7">2.5.1.19</ecNumber>
    </recommendedName>
    <alternativeName>
        <fullName evidence="7">5-enolpyruvylshikimate-3-phosphate synthase</fullName>
        <shortName evidence="7">EPSP synthase</shortName>
        <shortName evidence="7">EPSPS</shortName>
    </alternativeName>
</protein>
<dbReference type="EC" id="2.5.1.19" evidence="7"/>
<gene>
    <name evidence="7 9" type="primary">aroA</name>
    <name evidence="9" type="ORF">ACFSW7_08830</name>
</gene>
<feature type="binding site" evidence="7">
    <location>
        <position position="419"/>
    </location>
    <ligand>
        <name>phosphoenolpyruvate</name>
        <dbReference type="ChEBI" id="CHEBI:58702"/>
    </ligand>
</feature>
<evidence type="ECO:0000256" key="2">
    <source>
        <dbReference type="ARBA" id="ARBA00009948"/>
    </source>
</evidence>
<accession>A0ABW5UZ89</accession>
<evidence type="ECO:0000256" key="6">
    <source>
        <dbReference type="ARBA" id="ARBA00044633"/>
    </source>
</evidence>
<dbReference type="PROSITE" id="PS00104">
    <property type="entry name" value="EPSP_SYNTHASE_1"/>
    <property type="match status" value="1"/>
</dbReference>
<dbReference type="InterPro" id="IPR036968">
    <property type="entry name" value="Enolpyruvate_Tfrase_sf"/>
</dbReference>
<dbReference type="PIRSF" id="PIRSF000505">
    <property type="entry name" value="EPSPS"/>
    <property type="match status" value="1"/>
</dbReference>
<reference evidence="10" key="1">
    <citation type="journal article" date="2019" name="Int. J. Syst. Evol. Microbiol.">
        <title>The Global Catalogue of Microorganisms (GCM) 10K type strain sequencing project: providing services to taxonomists for standard genome sequencing and annotation.</title>
        <authorList>
            <consortium name="The Broad Institute Genomics Platform"/>
            <consortium name="The Broad Institute Genome Sequencing Center for Infectious Disease"/>
            <person name="Wu L."/>
            <person name="Ma J."/>
        </authorList>
    </citation>
    <scope>NUCLEOTIDE SEQUENCE [LARGE SCALE GENOMIC DNA]</scope>
    <source>
        <strain evidence="10">TISTR 1514</strain>
    </source>
</reference>
<comment type="caution">
    <text evidence="9">The sequence shown here is derived from an EMBL/GenBank/DDBJ whole genome shotgun (WGS) entry which is preliminary data.</text>
</comment>
<evidence type="ECO:0000256" key="7">
    <source>
        <dbReference type="HAMAP-Rule" id="MF_00210"/>
    </source>
</evidence>
<feature type="binding site" evidence="7">
    <location>
        <position position="197"/>
    </location>
    <ligand>
        <name>3-phosphoshikimate</name>
        <dbReference type="ChEBI" id="CHEBI:145989"/>
    </ligand>
</feature>